<feature type="transmembrane region" description="Helical" evidence="5">
    <location>
        <begin position="132"/>
        <end position="153"/>
    </location>
</feature>
<keyword evidence="8" id="KW-1185">Reference proteome</keyword>
<accession>A0A8E2AXL7</accession>
<reference evidence="7 8" key="1">
    <citation type="submission" date="2016-07" db="EMBL/GenBank/DDBJ databases">
        <title>Draft genome of the white-rot fungus Obba rivulosa 3A-2.</title>
        <authorList>
            <consortium name="DOE Joint Genome Institute"/>
            <person name="Miettinen O."/>
            <person name="Riley R."/>
            <person name="Acob R."/>
            <person name="Barry K."/>
            <person name="Cullen D."/>
            <person name="De Vries R."/>
            <person name="Hainaut M."/>
            <person name="Hatakka A."/>
            <person name="Henrissat B."/>
            <person name="Hilden K."/>
            <person name="Kuo R."/>
            <person name="Labutti K."/>
            <person name="Lipzen A."/>
            <person name="Makela M.R."/>
            <person name="Sandor L."/>
            <person name="Spatafora J.W."/>
            <person name="Grigoriev I.V."/>
            <person name="Hibbett D.S."/>
        </authorList>
    </citation>
    <scope>NUCLEOTIDE SEQUENCE [LARGE SCALE GENOMIC DNA]</scope>
    <source>
        <strain evidence="7 8">3A-2</strain>
    </source>
</reference>
<dbReference type="EMBL" id="KV722361">
    <property type="protein sequence ID" value="OCH92988.1"/>
    <property type="molecule type" value="Genomic_DNA"/>
</dbReference>
<name>A0A8E2AXL7_9APHY</name>
<gene>
    <name evidence="7" type="ORF">OBBRIDRAFT_818029</name>
</gene>
<keyword evidence="3 5" id="KW-1133">Transmembrane helix</keyword>
<feature type="transmembrane region" description="Helical" evidence="5">
    <location>
        <begin position="12"/>
        <end position="34"/>
    </location>
</feature>
<protein>
    <recommendedName>
        <fullName evidence="6">MARVEL domain-containing protein</fullName>
    </recommendedName>
</protein>
<keyword evidence="2 5" id="KW-0812">Transmembrane</keyword>
<evidence type="ECO:0000256" key="1">
    <source>
        <dbReference type="ARBA" id="ARBA00004141"/>
    </source>
</evidence>
<evidence type="ECO:0000256" key="5">
    <source>
        <dbReference type="SAM" id="Phobius"/>
    </source>
</evidence>
<feature type="domain" description="MARVEL" evidence="6">
    <location>
        <begin position="14"/>
        <end position="146"/>
    </location>
</feature>
<dbReference type="AlphaFoldDB" id="A0A8E2AXL7"/>
<feature type="transmembrane region" description="Helical" evidence="5">
    <location>
        <begin position="81"/>
        <end position="101"/>
    </location>
</feature>
<keyword evidence="4 5" id="KW-0472">Membrane</keyword>
<feature type="transmembrane region" description="Helical" evidence="5">
    <location>
        <begin position="54"/>
        <end position="74"/>
    </location>
</feature>
<proteinExistence type="predicted"/>
<dbReference type="OrthoDB" id="2117453at2759"/>
<evidence type="ECO:0000259" key="6">
    <source>
        <dbReference type="Pfam" id="PF01284"/>
    </source>
</evidence>
<evidence type="ECO:0000256" key="3">
    <source>
        <dbReference type="ARBA" id="ARBA00022989"/>
    </source>
</evidence>
<dbReference type="GO" id="GO:0016020">
    <property type="term" value="C:membrane"/>
    <property type="evidence" value="ECO:0007669"/>
    <property type="project" value="UniProtKB-SubCell"/>
</dbReference>
<evidence type="ECO:0000256" key="4">
    <source>
        <dbReference type="ARBA" id="ARBA00023136"/>
    </source>
</evidence>
<dbReference type="Proteomes" id="UP000250043">
    <property type="component" value="Unassembled WGS sequence"/>
</dbReference>
<organism evidence="7 8">
    <name type="scientific">Obba rivulosa</name>
    <dbReference type="NCBI Taxonomy" id="1052685"/>
    <lineage>
        <taxon>Eukaryota</taxon>
        <taxon>Fungi</taxon>
        <taxon>Dikarya</taxon>
        <taxon>Basidiomycota</taxon>
        <taxon>Agaricomycotina</taxon>
        <taxon>Agaricomycetes</taxon>
        <taxon>Polyporales</taxon>
        <taxon>Gelatoporiaceae</taxon>
        <taxon>Obba</taxon>
    </lineage>
</organism>
<dbReference type="InterPro" id="IPR008253">
    <property type="entry name" value="Marvel"/>
</dbReference>
<dbReference type="Pfam" id="PF01284">
    <property type="entry name" value="MARVEL"/>
    <property type="match status" value="1"/>
</dbReference>
<evidence type="ECO:0000313" key="8">
    <source>
        <dbReference type="Proteomes" id="UP000250043"/>
    </source>
</evidence>
<sequence>MGSFDPAVRRGHPILFTLIIIFGLVEVAISGWLVGKYNSHHNFPSTSVRDRARFLLFTSCWTVFFSLFYLALFLHSAGGSILTSVLSHAVFLFITWVFWLAGAAAITDSLGGSLHCSNSGVVYCGQLNALEAFAWIEFVLLTIALFVVLLRGITSSRRGDGLRGQLVV</sequence>
<evidence type="ECO:0000313" key="7">
    <source>
        <dbReference type="EMBL" id="OCH92988.1"/>
    </source>
</evidence>
<comment type="subcellular location">
    <subcellularLocation>
        <location evidence="1">Membrane</location>
        <topology evidence="1">Multi-pass membrane protein</topology>
    </subcellularLocation>
</comment>
<evidence type="ECO:0000256" key="2">
    <source>
        <dbReference type="ARBA" id="ARBA00022692"/>
    </source>
</evidence>